<dbReference type="InterPro" id="IPR002347">
    <property type="entry name" value="SDR_fam"/>
</dbReference>
<comment type="similarity">
    <text evidence="1 3">Belongs to the short-chain dehydrogenases/reductases (SDR) family.</text>
</comment>
<organism evidence="4 5">
    <name type="scientific">Actinopolymorpha singaporensis</name>
    <dbReference type="NCBI Taxonomy" id="117157"/>
    <lineage>
        <taxon>Bacteria</taxon>
        <taxon>Bacillati</taxon>
        <taxon>Actinomycetota</taxon>
        <taxon>Actinomycetes</taxon>
        <taxon>Propionibacteriales</taxon>
        <taxon>Actinopolymorphaceae</taxon>
        <taxon>Actinopolymorpha</taxon>
    </lineage>
</organism>
<dbReference type="CDD" id="cd05233">
    <property type="entry name" value="SDR_c"/>
    <property type="match status" value="1"/>
</dbReference>
<dbReference type="GO" id="GO:0016491">
    <property type="term" value="F:oxidoreductase activity"/>
    <property type="evidence" value="ECO:0007669"/>
    <property type="project" value="UniProtKB-KW"/>
</dbReference>
<dbReference type="InterPro" id="IPR036291">
    <property type="entry name" value="NAD(P)-bd_dom_sf"/>
</dbReference>
<dbReference type="PIRSF" id="PIRSF000126">
    <property type="entry name" value="11-beta-HSD1"/>
    <property type="match status" value="1"/>
</dbReference>
<dbReference type="PANTHER" id="PTHR44196">
    <property type="entry name" value="DEHYDROGENASE/REDUCTASE SDR FAMILY MEMBER 7B"/>
    <property type="match status" value="1"/>
</dbReference>
<dbReference type="PANTHER" id="PTHR44196:SF2">
    <property type="entry name" value="SHORT-CHAIN DEHYDROGENASE-RELATED"/>
    <property type="match status" value="1"/>
</dbReference>
<dbReference type="EMBL" id="LT629732">
    <property type="protein sequence ID" value="SDR78236.1"/>
    <property type="molecule type" value="Genomic_DNA"/>
</dbReference>
<dbReference type="RefSeq" id="WP_092650228.1">
    <property type="nucleotide sequence ID" value="NZ_LT629732.1"/>
</dbReference>
<dbReference type="OrthoDB" id="9810734at2"/>
<evidence type="ECO:0008006" key="6">
    <source>
        <dbReference type="Google" id="ProtNLM"/>
    </source>
</evidence>
<keyword evidence="5" id="KW-1185">Reference proteome</keyword>
<name>A0A1H1LUN0_9ACTN</name>
<evidence type="ECO:0000256" key="1">
    <source>
        <dbReference type="ARBA" id="ARBA00006484"/>
    </source>
</evidence>
<evidence type="ECO:0000313" key="4">
    <source>
        <dbReference type="EMBL" id="SDR78236.1"/>
    </source>
</evidence>
<dbReference type="GO" id="GO:0016020">
    <property type="term" value="C:membrane"/>
    <property type="evidence" value="ECO:0007669"/>
    <property type="project" value="TreeGrafter"/>
</dbReference>
<gene>
    <name evidence="4" type="ORF">SAMN04489717_0539</name>
</gene>
<dbReference type="STRING" id="117157.SAMN04489717_0539"/>
<evidence type="ECO:0000256" key="3">
    <source>
        <dbReference type="RuleBase" id="RU000363"/>
    </source>
</evidence>
<proteinExistence type="inferred from homology"/>
<evidence type="ECO:0000313" key="5">
    <source>
        <dbReference type="Proteomes" id="UP000198983"/>
    </source>
</evidence>
<sequence length="257" mass="27450">MPTALVTGPTAGLGRAYAEAFAGRGFDLVLVARDRARLGSLATELSGRFGVNCEVLPADLADKADLRTVEERLRTGEPPVDLLVNNAGYGLGEGFLDSGSDDEERLLDVLVVAVLRLTKAALPGMLARRTGAVINVSSVAGFAPYGTYGAAKAWVTTFTEGVANDLRGTGVRAFAVCPGYVRTEFHQRSGLRVRGLPNFMWLTPPEVVEATLRHLDSGRAGPVVVPTTRYQMVAGAARYAPRPLVRAAARGVRMRRR</sequence>
<dbReference type="PRINTS" id="PR00080">
    <property type="entry name" value="SDRFAMILY"/>
</dbReference>
<dbReference type="AlphaFoldDB" id="A0A1H1LUN0"/>
<protein>
    <recommendedName>
        <fullName evidence="6">Short-chain dehydrogenase</fullName>
    </recommendedName>
</protein>
<dbReference type="SUPFAM" id="SSF51735">
    <property type="entry name" value="NAD(P)-binding Rossmann-fold domains"/>
    <property type="match status" value="1"/>
</dbReference>
<dbReference type="Proteomes" id="UP000198983">
    <property type="component" value="Chromosome I"/>
</dbReference>
<dbReference type="PRINTS" id="PR00081">
    <property type="entry name" value="GDHRDH"/>
</dbReference>
<evidence type="ECO:0000256" key="2">
    <source>
        <dbReference type="ARBA" id="ARBA00023002"/>
    </source>
</evidence>
<keyword evidence="2" id="KW-0560">Oxidoreductase</keyword>
<accession>A0A1H1LUN0</accession>
<dbReference type="Gene3D" id="3.40.50.720">
    <property type="entry name" value="NAD(P)-binding Rossmann-like Domain"/>
    <property type="match status" value="1"/>
</dbReference>
<reference evidence="4 5" key="1">
    <citation type="submission" date="2016-10" db="EMBL/GenBank/DDBJ databases">
        <authorList>
            <person name="de Groot N.N."/>
        </authorList>
    </citation>
    <scope>NUCLEOTIDE SEQUENCE [LARGE SCALE GENOMIC DNA]</scope>
    <source>
        <strain evidence="4 5">DSM 22024</strain>
    </source>
</reference>
<dbReference type="Pfam" id="PF00106">
    <property type="entry name" value="adh_short"/>
    <property type="match status" value="1"/>
</dbReference>